<evidence type="ECO:0000256" key="1">
    <source>
        <dbReference type="PROSITE-ProRule" id="PRU00221"/>
    </source>
</evidence>
<dbReference type="InterPro" id="IPR001680">
    <property type="entry name" value="WD40_rpt"/>
</dbReference>
<dbReference type="Proteomes" id="UP000235220">
    <property type="component" value="Chromosome 3"/>
</dbReference>
<dbReference type="GeneID" id="109000800"/>
<keyword evidence="1" id="KW-0853">WD repeat</keyword>
<feature type="compositionally biased region" description="Polar residues" evidence="2">
    <location>
        <begin position="749"/>
        <end position="775"/>
    </location>
</feature>
<dbReference type="SMART" id="SM00320">
    <property type="entry name" value="WD40"/>
    <property type="match status" value="10"/>
</dbReference>
<name>A0A6P9EPF5_JUGRE</name>
<feature type="repeat" description="WD" evidence="1">
    <location>
        <begin position="409"/>
        <end position="423"/>
    </location>
</feature>
<sequence>MKTHRKLKKHDKSSKLVLEEIIGLTTKNGNGLTSNISSANFAYMAGCVVVVYNVGSGTQSHLMVSHRLPKPLSCVAMSTDGRFVAAGESGPQPAVLVWDCTSQAFVSELKGHLYGVACIAFSPDGKHLVSVGGYIYLWDWRSGTLVTKLKANSSCSAVSSVNFSRDAKFIVTAGKKHLKFWKVGSSPRTRLNAGTGSLAIHGKPVDLGPQKGSSFVSVTSRFWSGGSFVNGEQASDLFPIYALTETGVLCLVHSGFSLRKSFDLKVRKGFSVSASNKLVACACSDGIVQLLASETLKYEGSVIYSKSKKSLGEIDVVCCSKSTEKGVQISPALPDAIACQFSTSDKLVVVYEDHSLYIWDIHDVNQATRCCVLVSHSACIWDIKSLCCENMHDPSLACVARGCSGGVSFATCSADGTIRLWDLVLQPDPSEDAANHHSLDFGPVGTTHLVSAGIFERDSVEAGVGTQEFRSLAISSDGKFLSAGDCEGNLHIYNLQTSEYTCFQGAHDAEILSLSFSLSSKKVSEEAMDSQSFLVSGGRDRMIHLYDVKRNFDLIESIDDHSAAVTSVKIACNGCKILSCSADRSLVFRDVATTDSGHMISRHHHLMASHGTVYDMAVDPAAETVVTVGQDKKINTFDIAAGKLIRSFRHDKDFGEPIKVAMDPSGSYLVCSYSNKSISVYDFISGEMVAQAMGHGEVITGVIFVPDCKHIISKVDQKYFSPVGDDHGYASMSLEAQILSDHNMGGSDSCISSLPKSSPNANKSESSPIPQETPSIFSMDKRWRSIYTVCLDLLNSPEMRTLMDTNMTLSSSDLRKDVDEVAGNGQCSLKNGGQLGTHNTTKCHEIVARDVAENLHSIKTGSELQVNMDVKICGTESEESDLFRQHFGSLSTTHKTEIRKSSARRRYSTKYVVHRDYLGDRAQLFGTPVLELAGKTLNCQEEAAMHVRLEDASFHVLEEQKMDEKNSVQSMPSPSFTSSESELAEGPVMGSSKNFKLTEVRDQKKCAPIESEVEKRILACKEALLGLNAAAENTVDLFSTLGILGSSEEFSGERGAKLYDEAAELLQSITGKVNSLARLMQSRNNDSCGSRVGFQKVSHERLKENLS</sequence>
<protein>
    <submittedName>
        <fullName evidence="4">Mitogen-activated protein kinase-binding protein 1 isoform X2</fullName>
    </submittedName>
</protein>
<dbReference type="Pfam" id="PF00400">
    <property type="entry name" value="WD40"/>
    <property type="match status" value="4"/>
</dbReference>
<keyword evidence="4" id="KW-0808">Transferase</keyword>
<dbReference type="AlphaFoldDB" id="A0A6P9EPF5"/>
<keyword evidence="3" id="KW-1185">Reference proteome</keyword>
<dbReference type="PROSITE" id="PS50082">
    <property type="entry name" value="WD_REPEATS_2"/>
    <property type="match status" value="1"/>
</dbReference>
<feature type="compositionally biased region" description="Low complexity" evidence="2">
    <location>
        <begin position="967"/>
        <end position="981"/>
    </location>
</feature>
<dbReference type="InterPro" id="IPR015943">
    <property type="entry name" value="WD40/YVTN_repeat-like_dom_sf"/>
</dbReference>
<organism evidence="3 4">
    <name type="scientific">Juglans regia</name>
    <name type="common">English walnut</name>
    <dbReference type="NCBI Taxonomy" id="51240"/>
    <lineage>
        <taxon>Eukaryota</taxon>
        <taxon>Viridiplantae</taxon>
        <taxon>Streptophyta</taxon>
        <taxon>Embryophyta</taxon>
        <taxon>Tracheophyta</taxon>
        <taxon>Spermatophyta</taxon>
        <taxon>Magnoliopsida</taxon>
        <taxon>eudicotyledons</taxon>
        <taxon>Gunneridae</taxon>
        <taxon>Pentapetalae</taxon>
        <taxon>rosids</taxon>
        <taxon>fabids</taxon>
        <taxon>Fagales</taxon>
        <taxon>Juglandaceae</taxon>
        <taxon>Juglans</taxon>
    </lineage>
</organism>
<dbReference type="GO" id="GO:0016301">
    <property type="term" value="F:kinase activity"/>
    <property type="evidence" value="ECO:0007669"/>
    <property type="project" value="UniProtKB-KW"/>
</dbReference>
<dbReference type="Gene3D" id="2.130.10.10">
    <property type="entry name" value="YVTN repeat-like/Quinoprotein amine dehydrogenase"/>
    <property type="match status" value="4"/>
</dbReference>
<evidence type="ECO:0000313" key="4">
    <source>
        <dbReference type="RefSeq" id="XP_035544422.1"/>
    </source>
</evidence>
<dbReference type="PANTHER" id="PTHR45589:SF1">
    <property type="entry name" value="WD REPEAT DOMAIN 62, ISOFORM G"/>
    <property type="match status" value="1"/>
</dbReference>
<proteinExistence type="predicted"/>
<keyword evidence="4" id="KW-0418">Kinase</keyword>
<dbReference type="InterPro" id="IPR052779">
    <property type="entry name" value="WDR62"/>
</dbReference>
<reference evidence="4" key="1">
    <citation type="submission" date="2025-08" db="UniProtKB">
        <authorList>
            <consortium name="RefSeq"/>
        </authorList>
    </citation>
    <scope>IDENTIFICATION</scope>
    <source>
        <tissue evidence="4">Leaves</tissue>
    </source>
</reference>
<dbReference type="InterPro" id="IPR036322">
    <property type="entry name" value="WD40_repeat_dom_sf"/>
</dbReference>
<gene>
    <name evidence="4" type="primary">LOC109000800</name>
</gene>
<feature type="region of interest" description="Disordered" evidence="2">
    <location>
        <begin position="747"/>
        <end position="775"/>
    </location>
</feature>
<accession>A0A6P9EPF5</accession>
<dbReference type="RefSeq" id="XP_035544422.1">
    <property type="nucleotide sequence ID" value="XM_035688529.1"/>
</dbReference>
<evidence type="ECO:0000313" key="3">
    <source>
        <dbReference type="Proteomes" id="UP000235220"/>
    </source>
</evidence>
<evidence type="ECO:0000256" key="2">
    <source>
        <dbReference type="SAM" id="MobiDB-lite"/>
    </source>
</evidence>
<dbReference type="SUPFAM" id="SSF50978">
    <property type="entry name" value="WD40 repeat-like"/>
    <property type="match status" value="2"/>
</dbReference>
<dbReference type="PANTHER" id="PTHR45589">
    <property type="entry name" value="WD REPEAT DOMAIN 62, ISOFORM G"/>
    <property type="match status" value="1"/>
</dbReference>
<feature type="region of interest" description="Disordered" evidence="2">
    <location>
        <begin position="963"/>
        <end position="988"/>
    </location>
</feature>